<dbReference type="NCBIfam" id="TIGR00805">
    <property type="entry name" value="oat"/>
    <property type="match status" value="1"/>
</dbReference>
<dbReference type="Gene3D" id="1.20.1250.20">
    <property type="entry name" value="MFS general substrate transporter like domains"/>
    <property type="match status" value="1"/>
</dbReference>
<evidence type="ECO:0000259" key="9">
    <source>
        <dbReference type="PROSITE" id="PS50850"/>
    </source>
</evidence>
<evidence type="ECO:0000256" key="8">
    <source>
        <dbReference type="RuleBase" id="RU362056"/>
    </source>
</evidence>
<dbReference type="Pfam" id="PF03137">
    <property type="entry name" value="OATP"/>
    <property type="match status" value="1"/>
</dbReference>
<evidence type="ECO:0000256" key="5">
    <source>
        <dbReference type="ARBA" id="ARBA00022989"/>
    </source>
</evidence>
<dbReference type="PROSITE" id="PS51465">
    <property type="entry name" value="KAZAL_2"/>
    <property type="match status" value="1"/>
</dbReference>
<evidence type="ECO:0000256" key="6">
    <source>
        <dbReference type="ARBA" id="ARBA00023136"/>
    </source>
</evidence>
<organism evidence="11 12">
    <name type="scientific">Sinanodonta woodiana</name>
    <name type="common">Chinese pond mussel</name>
    <name type="synonym">Anodonta woodiana</name>
    <dbReference type="NCBI Taxonomy" id="1069815"/>
    <lineage>
        <taxon>Eukaryota</taxon>
        <taxon>Metazoa</taxon>
        <taxon>Spiralia</taxon>
        <taxon>Lophotrochozoa</taxon>
        <taxon>Mollusca</taxon>
        <taxon>Bivalvia</taxon>
        <taxon>Autobranchia</taxon>
        <taxon>Heteroconchia</taxon>
        <taxon>Palaeoheterodonta</taxon>
        <taxon>Unionida</taxon>
        <taxon>Unionoidea</taxon>
        <taxon>Unionidae</taxon>
        <taxon>Unioninae</taxon>
        <taxon>Sinanodonta</taxon>
    </lineage>
</organism>
<dbReference type="EMBL" id="JBJQND010000001">
    <property type="protein sequence ID" value="KAL3892417.1"/>
    <property type="molecule type" value="Genomic_DNA"/>
</dbReference>
<feature type="transmembrane region" description="Helical" evidence="8">
    <location>
        <begin position="307"/>
        <end position="330"/>
    </location>
</feature>
<feature type="transmembrane region" description="Helical" evidence="8">
    <location>
        <begin position="450"/>
        <end position="468"/>
    </location>
</feature>
<dbReference type="InterPro" id="IPR002350">
    <property type="entry name" value="Kazal_dom"/>
</dbReference>
<dbReference type="AlphaFoldDB" id="A0ABD3Y3I8"/>
<accession>A0ABD3Y3I8</accession>
<comment type="similarity">
    <text evidence="2 8">Belongs to the organo anion transporter (TC 2.A.60) family.</text>
</comment>
<protein>
    <recommendedName>
        <fullName evidence="8">Solute carrier organic anion transporter family member</fullName>
    </recommendedName>
</protein>
<feature type="transmembrane region" description="Helical" evidence="8">
    <location>
        <begin position="137"/>
        <end position="159"/>
    </location>
</feature>
<evidence type="ECO:0000256" key="7">
    <source>
        <dbReference type="ARBA" id="ARBA00023157"/>
    </source>
</evidence>
<feature type="transmembrane region" description="Helical" evidence="8">
    <location>
        <begin position="254"/>
        <end position="275"/>
    </location>
</feature>
<dbReference type="PROSITE" id="PS50850">
    <property type="entry name" value="MFS"/>
    <property type="match status" value="1"/>
</dbReference>
<evidence type="ECO:0000256" key="1">
    <source>
        <dbReference type="ARBA" id="ARBA00004651"/>
    </source>
</evidence>
<dbReference type="SUPFAM" id="SSF103473">
    <property type="entry name" value="MFS general substrate transporter"/>
    <property type="match status" value="1"/>
</dbReference>
<dbReference type="GO" id="GO:0005886">
    <property type="term" value="C:plasma membrane"/>
    <property type="evidence" value="ECO:0007669"/>
    <property type="project" value="UniProtKB-SubCell"/>
</dbReference>
<feature type="transmembrane region" description="Helical" evidence="8">
    <location>
        <begin position="218"/>
        <end position="242"/>
    </location>
</feature>
<feature type="domain" description="Major facilitator superfamily (MFS) profile" evidence="9">
    <location>
        <begin position="99"/>
        <end position="684"/>
    </location>
</feature>
<gene>
    <name evidence="11" type="ORF">ACJMK2_004626</name>
</gene>
<evidence type="ECO:0000313" key="11">
    <source>
        <dbReference type="EMBL" id="KAL3892417.1"/>
    </source>
</evidence>
<sequence length="716" mass="78632">MKNINVKKVSKQPGLAWSRRDGAANVDELVPLAAESPDVDDMTEVTDNSLERVPDAHMARLTENGGMFKDVPNDNQGTECGYGRCKPKWLQRLNNPKCLLVFLSGFAMLQGFVVNGINNVNTSTIERRFHLPSSQVGIISSSYDLSAAILGILISYYGSGRNKARWLWIFAVVMGMGSFIMSLPHFTAGLYEWGQNVTIGCHRDGQQESCYRDSTLQAYLYVLILGQFLHGLGGTTLYTVGVSYIDDSVPAESSALYIGVMYAFATLGPALGYIIGGQMLSVYVDFNRVDPISISITPEDPRWVGAWWVSFLVASSAFLMIAVPISMYGVELPIAKTVRETRVSEMHGDDGTYVSKLSGDSRALRNLPIALWQILRIPPFLPIALAGASEGLITSGFATFMPKYIQNQFGVTAGWASMLTGFMAVPGAAGGQFTGGYLAKRLQLKVQGCLRIAIIASVICIIMAASLWTRCKFDRIAGVTMPYNNSSSHNLPELVTECNSHCGCNTEFYEPVCDKINNIQYFSPCHAGCNLKSSDGKFYSQCMCVPVDPDTNSSSVAVGKCESDCHLMYMFLPFIFILIFLTFMPSPPVVSATLRCIHESQRTTGIGLKWLIVRLLGTVPGPIFFGAVIDSTCVIWRENCDEKASCWIYNNSNMSRNFFILFIVVKAFSIAAFITAYKLYKLPVDKKVRYLVGSQEVTVADSPSEHDVLGDKSSVI</sequence>
<dbReference type="CDD" id="cd17403">
    <property type="entry name" value="MFS_SLCO4_OATP4"/>
    <property type="match status" value="1"/>
</dbReference>
<evidence type="ECO:0000256" key="4">
    <source>
        <dbReference type="ARBA" id="ARBA00022692"/>
    </source>
</evidence>
<name>A0ABD3Y3I8_SINWO</name>
<keyword evidence="12" id="KW-1185">Reference proteome</keyword>
<feature type="domain" description="Kazal-like" evidence="10">
    <location>
        <begin position="492"/>
        <end position="546"/>
    </location>
</feature>
<dbReference type="InterPro" id="IPR020846">
    <property type="entry name" value="MFS_dom"/>
</dbReference>
<comment type="subcellular location">
    <subcellularLocation>
        <location evidence="1 8">Cell membrane</location>
        <topology evidence="1 8">Multi-pass membrane protein</topology>
    </subcellularLocation>
</comment>
<keyword evidence="7" id="KW-1015">Disulfide bond</keyword>
<reference evidence="11 12" key="1">
    <citation type="submission" date="2024-11" db="EMBL/GenBank/DDBJ databases">
        <title>Chromosome-level genome assembly of the freshwater bivalve Anodonta woodiana.</title>
        <authorList>
            <person name="Chen X."/>
        </authorList>
    </citation>
    <scope>NUCLEOTIDE SEQUENCE [LARGE SCALE GENOMIC DNA]</scope>
    <source>
        <strain evidence="11">MN2024</strain>
        <tissue evidence="11">Gills</tissue>
    </source>
</reference>
<proteinExistence type="inferred from homology"/>
<feature type="transmembrane region" description="Helical" evidence="8">
    <location>
        <begin position="567"/>
        <end position="590"/>
    </location>
</feature>
<dbReference type="InterPro" id="IPR004156">
    <property type="entry name" value="OATP"/>
</dbReference>
<evidence type="ECO:0000313" key="12">
    <source>
        <dbReference type="Proteomes" id="UP001634394"/>
    </source>
</evidence>
<keyword evidence="8" id="KW-0813">Transport</keyword>
<evidence type="ECO:0000259" key="10">
    <source>
        <dbReference type="PROSITE" id="PS51465"/>
    </source>
</evidence>
<dbReference type="InterPro" id="IPR036259">
    <property type="entry name" value="MFS_trans_sf"/>
</dbReference>
<feature type="transmembrane region" description="Helical" evidence="8">
    <location>
        <begin position="658"/>
        <end position="680"/>
    </location>
</feature>
<keyword evidence="8" id="KW-0406">Ion transport</keyword>
<keyword evidence="6 8" id="KW-0472">Membrane</keyword>
<feature type="transmembrane region" description="Helical" evidence="8">
    <location>
        <begin position="98"/>
        <end position="117"/>
    </location>
</feature>
<dbReference type="PANTHER" id="PTHR11388:SF160">
    <property type="entry name" value="SOLUTE CARRIER ORGANIC ANION TRANSPORTER FAMILY MEMBER"/>
    <property type="match status" value="1"/>
</dbReference>
<keyword evidence="3" id="KW-1003">Cell membrane</keyword>
<evidence type="ECO:0000256" key="3">
    <source>
        <dbReference type="ARBA" id="ARBA00022475"/>
    </source>
</evidence>
<evidence type="ECO:0000256" key="2">
    <source>
        <dbReference type="ARBA" id="ARBA00009657"/>
    </source>
</evidence>
<comment type="caution">
    <text evidence="11">The sequence shown here is derived from an EMBL/GenBank/DDBJ whole genome shotgun (WGS) entry which is preliminary data.</text>
</comment>
<feature type="transmembrane region" description="Helical" evidence="8">
    <location>
        <begin position="380"/>
        <end position="401"/>
    </location>
</feature>
<dbReference type="GO" id="GO:0006811">
    <property type="term" value="P:monoatomic ion transport"/>
    <property type="evidence" value="ECO:0007669"/>
    <property type="project" value="UniProtKB-KW"/>
</dbReference>
<feature type="transmembrane region" description="Helical" evidence="8">
    <location>
        <begin position="166"/>
        <end position="186"/>
    </location>
</feature>
<feature type="transmembrane region" description="Helical" evidence="8">
    <location>
        <begin position="413"/>
        <end position="438"/>
    </location>
</feature>
<keyword evidence="5 8" id="KW-1133">Transmembrane helix</keyword>
<keyword evidence="4 8" id="KW-0812">Transmembrane</keyword>
<dbReference type="PANTHER" id="PTHR11388">
    <property type="entry name" value="ORGANIC ANION TRANSPORTER"/>
    <property type="match status" value="1"/>
</dbReference>
<feature type="transmembrane region" description="Helical" evidence="8">
    <location>
        <begin position="611"/>
        <end position="629"/>
    </location>
</feature>
<dbReference type="Proteomes" id="UP001634394">
    <property type="component" value="Unassembled WGS sequence"/>
</dbReference>